<evidence type="ECO:0000313" key="3">
    <source>
        <dbReference type="EMBL" id="PAJ68499.1"/>
    </source>
</evidence>
<dbReference type="AlphaFoldDB" id="A0A269PAN5"/>
<dbReference type="RefSeq" id="WP_095278854.1">
    <property type="nucleotide sequence ID" value="NZ_CP047655.1"/>
</dbReference>
<comment type="caution">
    <text evidence="3">The sequence shown here is derived from an EMBL/GenBank/DDBJ whole genome shotgun (WGS) entry which is preliminary data.</text>
</comment>
<feature type="transmembrane region" description="Helical" evidence="2">
    <location>
        <begin position="16"/>
        <end position="34"/>
    </location>
</feature>
<keyword evidence="2" id="KW-1133">Transmembrane helix</keyword>
<protein>
    <recommendedName>
        <fullName evidence="5">5-bromo-4-chloroindolyl phosphate hydrolysis protein</fullName>
    </recommendedName>
</protein>
<evidence type="ECO:0000256" key="1">
    <source>
        <dbReference type="SAM" id="MobiDB-lite"/>
    </source>
</evidence>
<organism evidence="3 4">
    <name type="scientific">Corynebacterium hadale</name>
    <dbReference type="NCBI Taxonomy" id="2026255"/>
    <lineage>
        <taxon>Bacteria</taxon>
        <taxon>Bacillati</taxon>
        <taxon>Actinomycetota</taxon>
        <taxon>Actinomycetes</taxon>
        <taxon>Mycobacteriales</taxon>
        <taxon>Corynebacteriaceae</taxon>
        <taxon>Corynebacterium</taxon>
    </lineage>
</organism>
<evidence type="ECO:0008006" key="5">
    <source>
        <dbReference type="Google" id="ProtNLM"/>
    </source>
</evidence>
<feature type="region of interest" description="Disordered" evidence="1">
    <location>
        <begin position="200"/>
        <end position="221"/>
    </location>
</feature>
<accession>A0A269PAN5</accession>
<dbReference type="Proteomes" id="UP000215771">
    <property type="component" value="Unassembled WGS sequence"/>
</dbReference>
<dbReference type="EMBL" id="NQMQ01000026">
    <property type="protein sequence ID" value="PAJ68499.1"/>
    <property type="molecule type" value="Genomic_DNA"/>
</dbReference>
<name>A0A269PAN5_9CORY</name>
<feature type="compositionally biased region" description="Low complexity" evidence="1">
    <location>
        <begin position="200"/>
        <end position="215"/>
    </location>
</feature>
<evidence type="ECO:0000313" key="4">
    <source>
        <dbReference type="Proteomes" id="UP000215771"/>
    </source>
</evidence>
<keyword evidence="2" id="KW-0812">Transmembrane</keyword>
<keyword evidence="2" id="KW-0472">Membrane</keyword>
<proteinExistence type="predicted"/>
<gene>
    <name evidence="3" type="ORF">CIG21_10830</name>
</gene>
<reference evidence="3 4" key="1">
    <citation type="submission" date="2017-08" db="EMBL/GenBank/DDBJ databases">
        <authorList>
            <person name="de Groot N.N."/>
        </authorList>
    </citation>
    <scope>NUCLEOTIDE SEQUENCE [LARGE SCALE GENOMIC DNA]</scope>
    <source>
        <strain evidence="3 4">NBT06-6</strain>
    </source>
</reference>
<sequence length="221" mass="23821">MATSKWDYFASPKNQVGMIAAAVTTGAFAVFGLVGALGVIPWAVAAGVAYGAGALLTPSNSQKALPAAETTSTESMIDESIKENLAKLHRANVPPPVYNEAMKLQSVTRFVLSQWESLTPTPEHQQTVYNVSKVYLPEVVDTYLKAPQYRGREASMRCIDSLRTMYDAVDRVKHGILDNNLRALDSQVSYLKEALQGPVSLDDAAVDPPSDPDASGTSPYK</sequence>
<evidence type="ECO:0000256" key="2">
    <source>
        <dbReference type="SAM" id="Phobius"/>
    </source>
</evidence>